<sequence>MGLTSGKFSAFSLAGSIAVCAAASTLPSNSDLGLSVKIGHAQSPRISGMSPGGSECEGSDYVRKKVSNNQ</sequence>
<reference evidence="3 4" key="1">
    <citation type="submission" date="2021-06" db="EMBL/GenBank/DDBJ databases">
        <title>Caerostris extrusa draft genome.</title>
        <authorList>
            <person name="Kono N."/>
            <person name="Arakawa K."/>
        </authorList>
    </citation>
    <scope>NUCLEOTIDE SEQUENCE [LARGE SCALE GENOMIC DNA]</scope>
</reference>
<dbReference type="AlphaFoldDB" id="A0AAV4MFD1"/>
<organism evidence="3 4">
    <name type="scientific">Caerostris extrusa</name>
    <name type="common">Bark spider</name>
    <name type="synonym">Caerostris bankana</name>
    <dbReference type="NCBI Taxonomy" id="172846"/>
    <lineage>
        <taxon>Eukaryota</taxon>
        <taxon>Metazoa</taxon>
        <taxon>Ecdysozoa</taxon>
        <taxon>Arthropoda</taxon>
        <taxon>Chelicerata</taxon>
        <taxon>Arachnida</taxon>
        <taxon>Araneae</taxon>
        <taxon>Araneomorphae</taxon>
        <taxon>Entelegynae</taxon>
        <taxon>Araneoidea</taxon>
        <taxon>Araneidae</taxon>
        <taxon>Caerostris</taxon>
    </lineage>
</organism>
<evidence type="ECO:0000256" key="2">
    <source>
        <dbReference type="SAM" id="SignalP"/>
    </source>
</evidence>
<accession>A0AAV4MFD1</accession>
<evidence type="ECO:0000313" key="4">
    <source>
        <dbReference type="Proteomes" id="UP001054945"/>
    </source>
</evidence>
<dbReference type="EMBL" id="BPLR01002177">
    <property type="protein sequence ID" value="GIX70990.1"/>
    <property type="molecule type" value="Genomic_DNA"/>
</dbReference>
<comment type="caution">
    <text evidence="3">The sequence shown here is derived from an EMBL/GenBank/DDBJ whole genome shotgun (WGS) entry which is preliminary data.</text>
</comment>
<evidence type="ECO:0000256" key="1">
    <source>
        <dbReference type="SAM" id="MobiDB-lite"/>
    </source>
</evidence>
<evidence type="ECO:0000313" key="3">
    <source>
        <dbReference type="EMBL" id="GIX70990.1"/>
    </source>
</evidence>
<keyword evidence="2" id="KW-0732">Signal</keyword>
<proteinExistence type="predicted"/>
<protein>
    <submittedName>
        <fullName evidence="3">Uncharacterized protein</fullName>
    </submittedName>
</protein>
<feature type="region of interest" description="Disordered" evidence="1">
    <location>
        <begin position="42"/>
        <end position="70"/>
    </location>
</feature>
<dbReference type="Proteomes" id="UP001054945">
    <property type="component" value="Unassembled WGS sequence"/>
</dbReference>
<keyword evidence="4" id="KW-1185">Reference proteome</keyword>
<feature type="signal peptide" evidence="2">
    <location>
        <begin position="1"/>
        <end position="22"/>
    </location>
</feature>
<feature type="chain" id="PRO_5043954958" evidence="2">
    <location>
        <begin position="23"/>
        <end position="70"/>
    </location>
</feature>
<name>A0AAV4MFD1_CAEEX</name>
<gene>
    <name evidence="3" type="ORF">CEXT_632791</name>
</gene>